<feature type="chain" id="PRO_5030006355" evidence="4">
    <location>
        <begin position="25"/>
        <end position="455"/>
    </location>
</feature>
<dbReference type="GO" id="GO:0016020">
    <property type="term" value="C:membrane"/>
    <property type="evidence" value="ECO:0007669"/>
    <property type="project" value="InterPro"/>
</dbReference>
<keyword evidence="5" id="KW-0378">Hydrolase</keyword>
<dbReference type="GO" id="GO:0016787">
    <property type="term" value="F:hydrolase activity"/>
    <property type="evidence" value="ECO:0007669"/>
    <property type="project" value="UniProtKB-KW"/>
</dbReference>
<protein>
    <submittedName>
        <fullName evidence="5">Outer membrane porin, OprD family</fullName>
        <ecNumber evidence="5">3.4.21.-</ecNumber>
    </submittedName>
</protein>
<dbReference type="AlphaFoldDB" id="A0A0F1Q4K7"/>
<reference evidence="5 6" key="1">
    <citation type="submission" date="2016-03" db="EMBL/GenBank/DDBJ databases">
        <authorList>
            <consortium name="Pathogen Informatics"/>
        </authorList>
    </citation>
    <scope>NUCLEOTIDE SEQUENCE [LARGE SCALE GENOMIC DNA]</scope>
    <source>
        <strain evidence="6">e1252</strain>
    </source>
</reference>
<evidence type="ECO:0000256" key="1">
    <source>
        <dbReference type="ARBA" id="ARBA00009075"/>
    </source>
</evidence>
<evidence type="ECO:0000256" key="4">
    <source>
        <dbReference type="SAM" id="SignalP"/>
    </source>
</evidence>
<dbReference type="Pfam" id="PF03573">
    <property type="entry name" value="OprD"/>
    <property type="match status" value="1"/>
</dbReference>
<sequence>MRIVTLVISAVALMPGVTVPNAIAGFIEDSKANLTLRNFYINTDNRSGDGFSKQEEWGQGFILNYDSGYTEGPVGFGLSTLGLLGIRLDGGGKAGSPASGRQPGTVFPLDNDGRAVHQFGSLGVTGRAKISDTELRYGTLQPKNPVVIYNDARLLPMTYQGGQISSTDIDDLSLTGGVLTHTKGRNSTDMRGMSIAGANGSGPTSRSSNRFYFAGGDYTLMKDMTLSYYYGELDNFYRQNYIGLAHNLKIVSGNLKSDIRIFISDADGKNGSAAGRSAGYVSTGYYGNNRTKGEVDNNVYSGQLTWSSGGHSVSSGYQWLTGKSDFPYLNRGDGEGTSTWLITDAQLLKFSRAGERTWLARYAYNFADAGLKGLNLSILYLNADNIDTGNGRKGEWERDIALSYTIPEGILNGLGISVKNATMRSALPDTSRKGSAGQRDQDETRVTVSYTLPLL</sequence>
<keyword evidence="3 4" id="KW-0732">Signal</keyword>
<dbReference type="Gene3D" id="2.40.160.10">
    <property type="entry name" value="Porin"/>
    <property type="match status" value="1"/>
</dbReference>
<evidence type="ECO:0000313" key="6">
    <source>
        <dbReference type="Proteomes" id="UP000076008"/>
    </source>
</evidence>
<accession>A0A0F1Q4K7</accession>
<organism evidence="5 6">
    <name type="scientific">Enterobacter cloacae</name>
    <dbReference type="NCBI Taxonomy" id="550"/>
    <lineage>
        <taxon>Bacteria</taxon>
        <taxon>Pseudomonadati</taxon>
        <taxon>Pseudomonadota</taxon>
        <taxon>Gammaproteobacteria</taxon>
        <taxon>Enterobacterales</taxon>
        <taxon>Enterobacteriaceae</taxon>
        <taxon>Enterobacter</taxon>
        <taxon>Enterobacter cloacae complex</taxon>
    </lineage>
</organism>
<name>A0A0F1Q4K7_ENTCL</name>
<dbReference type="GeneID" id="63140459"/>
<dbReference type="InterPro" id="IPR023614">
    <property type="entry name" value="Porin_dom_sf"/>
</dbReference>
<evidence type="ECO:0000256" key="3">
    <source>
        <dbReference type="ARBA" id="ARBA00022729"/>
    </source>
</evidence>
<dbReference type="PANTHER" id="PTHR34596">
    <property type="entry name" value="CHITOPORIN"/>
    <property type="match status" value="1"/>
</dbReference>
<dbReference type="GO" id="GO:0015288">
    <property type="term" value="F:porin activity"/>
    <property type="evidence" value="ECO:0007669"/>
    <property type="project" value="TreeGrafter"/>
</dbReference>
<dbReference type="PANTHER" id="PTHR34596:SF2">
    <property type="entry name" value="CHITOPORIN"/>
    <property type="match status" value="1"/>
</dbReference>
<dbReference type="RefSeq" id="WP_016154429.1">
    <property type="nucleotide sequence ID" value="NZ_FJXR01000021.1"/>
</dbReference>
<dbReference type="InterPro" id="IPR005318">
    <property type="entry name" value="OM_porin_bac"/>
</dbReference>
<dbReference type="EC" id="3.4.21.-" evidence="5"/>
<evidence type="ECO:0000313" key="5">
    <source>
        <dbReference type="EMBL" id="CZV85443.1"/>
    </source>
</evidence>
<dbReference type="EMBL" id="FJXR01000021">
    <property type="protein sequence ID" value="CZV85443.1"/>
    <property type="molecule type" value="Genomic_DNA"/>
</dbReference>
<feature type="signal peptide" evidence="4">
    <location>
        <begin position="1"/>
        <end position="24"/>
    </location>
</feature>
<comment type="similarity">
    <text evidence="1">Belongs to the outer membrane porin (Opr) (TC 1.B.25) family.</text>
</comment>
<evidence type="ECO:0000256" key="2">
    <source>
        <dbReference type="ARBA" id="ARBA00022448"/>
    </source>
</evidence>
<proteinExistence type="inferred from homology"/>
<keyword evidence="2" id="KW-0813">Transport</keyword>
<gene>
    <name evidence="5" type="primary">oprD_1</name>
    <name evidence="5" type="ORF">SAMEA2273318_03351</name>
</gene>
<dbReference type="Proteomes" id="UP000076008">
    <property type="component" value="Unassembled WGS sequence"/>
</dbReference>